<protein>
    <submittedName>
        <fullName evidence="12">Potassium-transporting ATPase subunit C</fullName>
    </submittedName>
</protein>
<dbReference type="InterPro" id="IPR003820">
    <property type="entry name" value="KdpC"/>
</dbReference>
<keyword evidence="3" id="KW-0633">Potassium transport</keyword>
<keyword evidence="9" id="KW-0406">Ion transport</keyword>
<evidence type="ECO:0000256" key="2">
    <source>
        <dbReference type="ARBA" id="ARBA00022475"/>
    </source>
</evidence>
<dbReference type="RefSeq" id="WP_135658191.1">
    <property type="nucleotide sequence ID" value="NZ_RQHF01000015.1"/>
</dbReference>
<proteinExistence type="predicted"/>
<evidence type="ECO:0000256" key="5">
    <source>
        <dbReference type="ARBA" id="ARBA00022741"/>
    </source>
</evidence>
<reference evidence="13" key="1">
    <citation type="journal article" date="2019" name="PLoS Negl. Trop. Dis.">
        <title>Revisiting the worldwide diversity of Leptospira species in the environment.</title>
        <authorList>
            <person name="Vincent A.T."/>
            <person name="Schiettekatte O."/>
            <person name="Bourhy P."/>
            <person name="Veyrier F.J."/>
            <person name="Picardeau M."/>
        </authorList>
    </citation>
    <scope>NUCLEOTIDE SEQUENCE [LARGE SCALE GENOMIC DNA]</scope>
    <source>
        <strain evidence="13">201601955</strain>
    </source>
</reference>
<name>A0ABY2NQM5_9LEPT</name>
<keyword evidence="4 11" id="KW-0812">Transmembrane</keyword>
<organism evidence="12 13">
    <name type="scientific">Leptospira vanthielii</name>
    <dbReference type="NCBI Taxonomy" id="293085"/>
    <lineage>
        <taxon>Bacteria</taxon>
        <taxon>Pseudomonadati</taxon>
        <taxon>Spirochaetota</taxon>
        <taxon>Spirochaetia</taxon>
        <taxon>Leptospirales</taxon>
        <taxon>Leptospiraceae</taxon>
        <taxon>Leptospira</taxon>
    </lineage>
</organism>
<accession>A0ABY2NQM5</accession>
<evidence type="ECO:0000256" key="7">
    <source>
        <dbReference type="ARBA" id="ARBA00022958"/>
    </source>
</evidence>
<evidence type="ECO:0000313" key="13">
    <source>
        <dbReference type="Proteomes" id="UP000298112"/>
    </source>
</evidence>
<dbReference type="PANTHER" id="PTHR30042:SF2">
    <property type="entry name" value="POTASSIUM-TRANSPORTING ATPASE KDPC SUBUNIT"/>
    <property type="match status" value="1"/>
</dbReference>
<dbReference type="PIRSF" id="PIRSF001296">
    <property type="entry name" value="K_ATPase_KdpC"/>
    <property type="match status" value="1"/>
</dbReference>
<evidence type="ECO:0000256" key="3">
    <source>
        <dbReference type="ARBA" id="ARBA00022538"/>
    </source>
</evidence>
<keyword evidence="7" id="KW-0630">Potassium</keyword>
<evidence type="ECO:0000256" key="6">
    <source>
        <dbReference type="ARBA" id="ARBA00022840"/>
    </source>
</evidence>
<sequence length="192" mass="21469">MKSNETANQWEITIRFGFLSLVFLGFLYPLTISGLAKSFFPFETNGSLSVVEGKVVGSELLAQKVLSKSLFRYRPSAASYATIPSGASNLSPSSLDLRNLVEDRKHELETAGIRIEECLELVYASASGLDPHITARCAYEQAKSIEKEVKIPLNQINELILKHTEYPLFGFIGRERVNVTKLNLSWSQMIHE</sequence>
<evidence type="ECO:0000256" key="9">
    <source>
        <dbReference type="ARBA" id="ARBA00023065"/>
    </source>
</evidence>
<dbReference type="Proteomes" id="UP000298112">
    <property type="component" value="Unassembled WGS sequence"/>
</dbReference>
<evidence type="ECO:0000256" key="4">
    <source>
        <dbReference type="ARBA" id="ARBA00022692"/>
    </source>
</evidence>
<keyword evidence="6" id="KW-0067">ATP-binding</keyword>
<gene>
    <name evidence="12" type="ORF">EHQ95_07970</name>
</gene>
<dbReference type="Pfam" id="PF02669">
    <property type="entry name" value="KdpC"/>
    <property type="match status" value="1"/>
</dbReference>
<comment type="caution">
    <text evidence="12">The sequence shown here is derived from an EMBL/GenBank/DDBJ whole genome shotgun (WGS) entry which is preliminary data.</text>
</comment>
<keyword evidence="5" id="KW-0547">Nucleotide-binding</keyword>
<dbReference type="EMBL" id="RQHF01000015">
    <property type="protein sequence ID" value="TGM58198.1"/>
    <property type="molecule type" value="Genomic_DNA"/>
</dbReference>
<dbReference type="PANTHER" id="PTHR30042">
    <property type="entry name" value="POTASSIUM-TRANSPORTING ATPASE C CHAIN"/>
    <property type="match status" value="1"/>
</dbReference>
<evidence type="ECO:0000256" key="1">
    <source>
        <dbReference type="ARBA" id="ARBA00022448"/>
    </source>
</evidence>
<keyword evidence="8 11" id="KW-1133">Transmembrane helix</keyword>
<evidence type="ECO:0000256" key="10">
    <source>
        <dbReference type="ARBA" id="ARBA00023136"/>
    </source>
</evidence>
<keyword evidence="10 11" id="KW-0472">Membrane</keyword>
<evidence type="ECO:0000256" key="11">
    <source>
        <dbReference type="SAM" id="Phobius"/>
    </source>
</evidence>
<feature type="transmembrane region" description="Helical" evidence="11">
    <location>
        <begin position="12"/>
        <end position="30"/>
    </location>
</feature>
<keyword evidence="13" id="KW-1185">Reference proteome</keyword>
<evidence type="ECO:0000256" key="8">
    <source>
        <dbReference type="ARBA" id="ARBA00022989"/>
    </source>
</evidence>
<keyword evidence="2" id="KW-1003">Cell membrane</keyword>
<evidence type="ECO:0000313" key="12">
    <source>
        <dbReference type="EMBL" id="TGM58198.1"/>
    </source>
</evidence>
<keyword evidence="1" id="KW-0813">Transport</keyword>